<dbReference type="OrthoDB" id="5506229at2"/>
<proteinExistence type="predicted"/>
<dbReference type="InterPro" id="IPR008949">
    <property type="entry name" value="Isoprenoid_synthase_dom_sf"/>
</dbReference>
<dbReference type="STRING" id="83449.BON30_29090"/>
<reference evidence="2" key="1">
    <citation type="submission" date="2016-11" db="EMBL/GenBank/DDBJ databases">
        <authorList>
            <person name="Shukria A."/>
            <person name="Stevens D.C."/>
        </authorList>
    </citation>
    <scope>NUCLEOTIDE SEQUENCE [LARGE SCALE GENOMIC DNA]</scope>
    <source>
        <strain evidence="2">Cbfe23</strain>
    </source>
</reference>
<evidence type="ECO:0008006" key="3">
    <source>
        <dbReference type="Google" id="ProtNLM"/>
    </source>
</evidence>
<protein>
    <recommendedName>
        <fullName evidence="3">Polyprenyl synthetase</fullName>
    </recommendedName>
</protein>
<dbReference type="EMBL" id="MPIN01000008">
    <property type="protein sequence ID" value="OJH37351.1"/>
    <property type="molecule type" value="Genomic_DNA"/>
</dbReference>
<accession>A0A1L9B521</accession>
<name>A0A1L9B521_9BACT</name>
<evidence type="ECO:0000313" key="2">
    <source>
        <dbReference type="Proteomes" id="UP000182229"/>
    </source>
</evidence>
<gene>
    <name evidence="1" type="ORF">BON30_29090</name>
</gene>
<dbReference type="AlphaFoldDB" id="A0A1L9B521"/>
<dbReference type="RefSeq" id="WP_071901685.1">
    <property type="nucleotide sequence ID" value="NZ_MPIN01000008.1"/>
</dbReference>
<comment type="caution">
    <text evidence="1">The sequence shown here is derived from an EMBL/GenBank/DDBJ whole genome shotgun (WGS) entry which is preliminary data.</text>
</comment>
<reference evidence="1 2" key="2">
    <citation type="submission" date="2016-12" db="EMBL/GenBank/DDBJ databases">
        <title>Draft Genome Sequence of Cystobacter ferrugineus Strain Cbfe23.</title>
        <authorList>
            <person name="Akbar S."/>
            <person name="Dowd S.E."/>
            <person name="Stevens D.C."/>
        </authorList>
    </citation>
    <scope>NUCLEOTIDE SEQUENCE [LARGE SCALE GENOMIC DNA]</scope>
    <source>
        <strain evidence="1 2">Cbfe23</strain>
    </source>
</reference>
<dbReference type="Gene3D" id="1.10.600.10">
    <property type="entry name" value="Farnesyl Diphosphate Synthase"/>
    <property type="match status" value="1"/>
</dbReference>
<organism evidence="1 2">
    <name type="scientific">Cystobacter ferrugineus</name>
    <dbReference type="NCBI Taxonomy" id="83449"/>
    <lineage>
        <taxon>Bacteria</taxon>
        <taxon>Pseudomonadati</taxon>
        <taxon>Myxococcota</taxon>
        <taxon>Myxococcia</taxon>
        <taxon>Myxococcales</taxon>
        <taxon>Cystobacterineae</taxon>
        <taxon>Archangiaceae</taxon>
        <taxon>Cystobacter</taxon>
    </lineage>
</organism>
<sequence length="356" mass="38055">MGPTPFIAAAPRVAPTVERTWLALVQAQVEGALAELLELPDEARLDEGWARALNQTRAQLARSTQRMRPALLLAGYCLARGSTAVPAGLWRFVAGVELLHASRALHADVLAFSRPRPEGVPLHARLAPGPAGGHLAVVVGDHLFARALEVMTEANLPGAVQASQYCLRMDRSTALGLFRQEQGGMLAEQGGVRQALRLARLRMVREGLATSLVCGAMLAGAQEPLRLRLARVGCGLGLATLLRQESASLLEVPWGGPGDFVLGRCTFPLMAAWSRSRPEARAELEALWNLPREQKDAAVLSRVRLLVDEAGGRPATERLAARAARGAVRASATLPNPHGLRDLMRALVGPSSQPMV</sequence>
<keyword evidence="2" id="KW-1185">Reference proteome</keyword>
<evidence type="ECO:0000313" key="1">
    <source>
        <dbReference type="EMBL" id="OJH37351.1"/>
    </source>
</evidence>
<dbReference type="Proteomes" id="UP000182229">
    <property type="component" value="Unassembled WGS sequence"/>
</dbReference>
<dbReference type="SUPFAM" id="SSF48576">
    <property type="entry name" value="Terpenoid synthases"/>
    <property type="match status" value="1"/>
</dbReference>